<name>A0ABT1SIS7_9FIRM</name>
<feature type="domain" description="PocR" evidence="1">
    <location>
        <begin position="8"/>
        <end position="158"/>
    </location>
</feature>
<dbReference type="Proteomes" id="UP001524435">
    <property type="component" value="Unassembled WGS sequence"/>
</dbReference>
<comment type="caution">
    <text evidence="2">The sequence shown here is derived from an EMBL/GenBank/DDBJ whole genome shotgun (WGS) entry which is preliminary data.</text>
</comment>
<evidence type="ECO:0000313" key="3">
    <source>
        <dbReference type="Proteomes" id="UP001524435"/>
    </source>
</evidence>
<proteinExistence type="predicted"/>
<sequence>MDLEFKYCIEKALNDYQRLTGLRGYIVMDNEDINSASERNYFCKCLKTSTKALQECEICTLETFHAVKNAQKEMTYCCHAGLIKWAVPVKDGANSCVVMAEGVVSSKQLEESRDWIRHLKETYDVDDKVMEKAFQVVKVLNQSEMDASIQLLKDLIRFHLHYHRSTITV</sequence>
<dbReference type="InterPro" id="IPR018771">
    <property type="entry name" value="PocR_dom"/>
</dbReference>
<dbReference type="Pfam" id="PF10114">
    <property type="entry name" value="PocR"/>
    <property type="match status" value="1"/>
</dbReference>
<dbReference type="RefSeq" id="WP_102267156.1">
    <property type="nucleotide sequence ID" value="NZ_DBEZTG010000277.1"/>
</dbReference>
<evidence type="ECO:0000313" key="2">
    <source>
        <dbReference type="EMBL" id="MCQ5121108.1"/>
    </source>
</evidence>
<dbReference type="EMBL" id="JANGCH010000002">
    <property type="protein sequence ID" value="MCQ5121108.1"/>
    <property type="molecule type" value="Genomic_DNA"/>
</dbReference>
<accession>A0ABT1SIS7</accession>
<gene>
    <name evidence="2" type="ORF">NE663_02380</name>
</gene>
<protein>
    <submittedName>
        <fullName evidence="2">PocR ligand-binding domain-containing protein</fullName>
    </submittedName>
</protein>
<evidence type="ECO:0000259" key="1">
    <source>
        <dbReference type="Pfam" id="PF10114"/>
    </source>
</evidence>
<reference evidence="2 3" key="1">
    <citation type="submission" date="2022-06" db="EMBL/GenBank/DDBJ databases">
        <title>Isolation of gut microbiota from human fecal samples.</title>
        <authorList>
            <person name="Pamer E.G."/>
            <person name="Barat B."/>
            <person name="Waligurski E."/>
            <person name="Medina S."/>
            <person name="Paddock L."/>
            <person name="Mostad J."/>
        </authorList>
    </citation>
    <scope>NUCLEOTIDE SEQUENCE [LARGE SCALE GENOMIC DNA]</scope>
    <source>
        <strain evidence="2 3">DFI.6.1</strain>
    </source>
</reference>
<organism evidence="2 3">
    <name type="scientific">Massilicoli timonensis</name>
    <dbReference type="NCBI Taxonomy" id="2015901"/>
    <lineage>
        <taxon>Bacteria</taxon>
        <taxon>Bacillati</taxon>
        <taxon>Bacillota</taxon>
        <taxon>Erysipelotrichia</taxon>
        <taxon>Erysipelotrichales</taxon>
        <taxon>Erysipelotrichaceae</taxon>
        <taxon>Massilicoli</taxon>
    </lineage>
</organism>
<keyword evidence="3" id="KW-1185">Reference proteome</keyword>